<comment type="caution">
    <text evidence="1">The sequence shown here is derived from an EMBL/GenBank/DDBJ whole genome shotgun (WGS) entry which is preliminary data.</text>
</comment>
<name>A0ACB6QHE4_9PLEO</name>
<dbReference type="EMBL" id="MU003525">
    <property type="protein sequence ID" value="KAF2466305.1"/>
    <property type="molecule type" value="Genomic_DNA"/>
</dbReference>
<dbReference type="Proteomes" id="UP000799755">
    <property type="component" value="Unassembled WGS sequence"/>
</dbReference>
<organism evidence="1 2">
    <name type="scientific">Lindgomyces ingoldianus</name>
    <dbReference type="NCBI Taxonomy" id="673940"/>
    <lineage>
        <taxon>Eukaryota</taxon>
        <taxon>Fungi</taxon>
        <taxon>Dikarya</taxon>
        <taxon>Ascomycota</taxon>
        <taxon>Pezizomycotina</taxon>
        <taxon>Dothideomycetes</taxon>
        <taxon>Pleosporomycetidae</taxon>
        <taxon>Pleosporales</taxon>
        <taxon>Lindgomycetaceae</taxon>
        <taxon>Lindgomyces</taxon>
    </lineage>
</organism>
<evidence type="ECO:0000313" key="1">
    <source>
        <dbReference type="EMBL" id="KAF2466305.1"/>
    </source>
</evidence>
<keyword evidence="2" id="KW-1185">Reference proteome</keyword>
<sequence length="383" mass="43051">MMQAFPGRRLKSTAILCSSMIVLFVFFHFCFDGAPSIRSISSFSSKLPTLSGEPLVVSHDGNGPSQDVKETLVALVSQKQRPISTLMTVTKISSRAPVPTNLEENHVSQPILSSTFSSTNAEPEATHAISNPLDSSGAIVAAVSLSTNLSWVHELQNPIWTLHRYDHDSPHPPPSTYFPVNKGNEAMMYLSYILNNYDALPTYSIFIHGHRTSWHQEGDIVELVNALRFRALDQEGYTPLRCDWYPSCPAEIRPLDRDAVVWGPGVWRHEVEVEIAEAWAVLFASEELPRTIASQCCAQFAVTRSAILRRPKAEYESMRDWLVNTSLSNDISGRVFEKLWAYIFTKEAVRCPPPGRCACDYFGMCGERKWMVPPEGLRKWDEE</sequence>
<reference evidence="1" key="1">
    <citation type="journal article" date="2020" name="Stud. Mycol.">
        <title>101 Dothideomycetes genomes: a test case for predicting lifestyles and emergence of pathogens.</title>
        <authorList>
            <person name="Haridas S."/>
            <person name="Albert R."/>
            <person name="Binder M."/>
            <person name="Bloem J."/>
            <person name="Labutti K."/>
            <person name="Salamov A."/>
            <person name="Andreopoulos B."/>
            <person name="Baker S."/>
            <person name="Barry K."/>
            <person name="Bills G."/>
            <person name="Bluhm B."/>
            <person name="Cannon C."/>
            <person name="Castanera R."/>
            <person name="Culley D."/>
            <person name="Daum C."/>
            <person name="Ezra D."/>
            <person name="Gonzalez J."/>
            <person name="Henrissat B."/>
            <person name="Kuo A."/>
            <person name="Liang C."/>
            <person name="Lipzen A."/>
            <person name="Lutzoni F."/>
            <person name="Magnuson J."/>
            <person name="Mondo S."/>
            <person name="Nolan M."/>
            <person name="Ohm R."/>
            <person name="Pangilinan J."/>
            <person name="Park H.-J."/>
            <person name="Ramirez L."/>
            <person name="Alfaro M."/>
            <person name="Sun H."/>
            <person name="Tritt A."/>
            <person name="Yoshinaga Y."/>
            <person name="Zwiers L.-H."/>
            <person name="Turgeon B."/>
            <person name="Goodwin S."/>
            <person name="Spatafora J."/>
            <person name="Crous P."/>
            <person name="Grigoriev I."/>
        </authorList>
    </citation>
    <scope>NUCLEOTIDE SEQUENCE</scope>
    <source>
        <strain evidence="1">ATCC 200398</strain>
    </source>
</reference>
<gene>
    <name evidence="1" type="ORF">BDR25DRAFT_77374</name>
</gene>
<protein>
    <submittedName>
        <fullName evidence="1">Uncharacterized protein</fullName>
    </submittedName>
</protein>
<proteinExistence type="predicted"/>
<accession>A0ACB6QHE4</accession>
<evidence type="ECO:0000313" key="2">
    <source>
        <dbReference type="Proteomes" id="UP000799755"/>
    </source>
</evidence>